<organism evidence="9 10">
    <name type="scientific">Candidatus Viridilinea mediisalina</name>
    <dbReference type="NCBI Taxonomy" id="2024553"/>
    <lineage>
        <taxon>Bacteria</taxon>
        <taxon>Bacillati</taxon>
        <taxon>Chloroflexota</taxon>
        <taxon>Chloroflexia</taxon>
        <taxon>Chloroflexales</taxon>
        <taxon>Chloroflexineae</taxon>
        <taxon>Oscillochloridaceae</taxon>
        <taxon>Candidatus Viridilinea</taxon>
    </lineage>
</organism>
<dbReference type="SUPFAM" id="SSF144091">
    <property type="entry name" value="Rhomboid-like"/>
    <property type="match status" value="1"/>
</dbReference>
<evidence type="ECO:0000256" key="1">
    <source>
        <dbReference type="ARBA" id="ARBA00004141"/>
    </source>
</evidence>
<dbReference type="InterPro" id="IPR022764">
    <property type="entry name" value="Peptidase_S54_rhomboid_dom"/>
</dbReference>
<evidence type="ECO:0000256" key="5">
    <source>
        <dbReference type="ARBA" id="ARBA00022989"/>
    </source>
</evidence>
<dbReference type="PANTHER" id="PTHR43731:SF14">
    <property type="entry name" value="PRESENILIN-ASSOCIATED RHOMBOID-LIKE PROTEIN, MITOCHONDRIAL"/>
    <property type="match status" value="1"/>
</dbReference>
<dbReference type="OrthoDB" id="680602at2"/>
<evidence type="ECO:0000256" key="7">
    <source>
        <dbReference type="SAM" id="Phobius"/>
    </source>
</evidence>
<comment type="similarity">
    <text evidence="2">Belongs to the peptidase S54 family.</text>
</comment>
<comment type="caution">
    <text evidence="9">The sequence shown here is derived from an EMBL/GenBank/DDBJ whole genome shotgun (WGS) entry which is preliminary data.</text>
</comment>
<dbReference type="GO" id="GO:0004252">
    <property type="term" value="F:serine-type endopeptidase activity"/>
    <property type="evidence" value="ECO:0007669"/>
    <property type="project" value="InterPro"/>
</dbReference>
<feature type="transmembrane region" description="Helical" evidence="7">
    <location>
        <begin position="212"/>
        <end position="231"/>
    </location>
</feature>
<keyword evidence="3 7" id="KW-0812">Transmembrane</keyword>
<dbReference type="AlphaFoldDB" id="A0A2A6RJD3"/>
<comment type="subcellular location">
    <subcellularLocation>
        <location evidence="1">Membrane</location>
        <topology evidence="1">Multi-pass membrane protein</topology>
    </subcellularLocation>
</comment>
<dbReference type="Gene3D" id="1.20.1540.10">
    <property type="entry name" value="Rhomboid-like"/>
    <property type="match status" value="1"/>
</dbReference>
<evidence type="ECO:0000256" key="2">
    <source>
        <dbReference type="ARBA" id="ARBA00009045"/>
    </source>
</evidence>
<protein>
    <recommendedName>
        <fullName evidence="8">Peptidase S54 rhomboid domain-containing protein</fullName>
    </recommendedName>
</protein>
<feature type="transmembrane region" description="Helical" evidence="7">
    <location>
        <begin position="133"/>
        <end position="151"/>
    </location>
</feature>
<evidence type="ECO:0000256" key="4">
    <source>
        <dbReference type="ARBA" id="ARBA00022801"/>
    </source>
</evidence>
<feature type="transmembrane region" description="Helical" evidence="7">
    <location>
        <begin position="57"/>
        <end position="76"/>
    </location>
</feature>
<dbReference type="InterPro" id="IPR035952">
    <property type="entry name" value="Rhomboid-like_sf"/>
</dbReference>
<keyword evidence="5 7" id="KW-1133">Transmembrane helix</keyword>
<evidence type="ECO:0000313" key="10">
    <source>
        <dbReference type="Proteomes" id="UP000220527"/>
    </source>
</evidence>
<name>A0A2A6RJD3_9CHLR</name>
<evidence type="ECO:0000256" key="3">
    <source>
        <dbReference type="ARBA" id="ARBA00022692"/>
    </source>
</evidence>
<evidence type="ECO:0000259" key="8">
    <source>
        <dbReference type="Pfam" id="PF01694"/>
    </source>
</evidence>
<evidence type="ECO:0000313" key="9">
    <source>
        <dbReference type="EMBL" id="PDW02999.1"/>
    </source>
</evidence>
<sequence>MKRARGNEVPTHPPSIQRDVGWQFNFNQHVRLTLVQQQEQSMKAYTFNLREDMRTHTVTYTIVLINIIVFTVLNLFPETRNVLLLDPHRVMEAPWTVISVFFSHEMLIHIVLNMGVLLPFGRRLERIVGGGKLLSVYGLCGFLGSLTIIPFADVIQWIGPVVGASAAVYGVVAALSAIEPDKIIMKGAIKHWALALFIGNALLLMIDPTAMIGGPAHAIGLIAGYFLGQWLKPQTFIQREIA</sequence>
<evidence type="ECO:0000256" key="6">
    <source>
        <dbReference type="ARBA" id="ARBA00023136"/>
    </source>
</evidence>
<dbReference type="PANTHER" id="PTHR43731">
    <property type="entry name" value="RHOMBOID PROTEASE"/>
    <property type="match status" value="1"/>
</dbReference>
<reference evidence="10" key="1">
    <citation type="submission" date="2017-08" db="EMBL/GenBank/DDBJ databases">
        <authorList>
            <person name="Grouzdev D.S."/>
            <person name="Gaisin V.A."/>
            <person name="Rysina M.S."/>
            <person name="Gorlenko V.M."/>
        </authorList>
    </citation>
    <scope>NUCLEOTIDE SEQUENCE [LARGE SCALE GENOMIC DNA]</scope>
    <source>
        <strain evidence="10">Kir15-3F</strain>
    </source>
</reference>
<dbReference type="GO" id="GO:0016020">
    <property type="term" value="C:membrane"/>
    <property type="evidence" value="ECO:0007669"/>
    <property type="project" value="UniProtKB-SubCell"/>
</dbReference>
<keyword evidence="6 7" id="KW-0472">Membrane</keyword>
<accession>A0A2A6RJD3</accession>
<dbReference type="Proteomes" id="UP000220527">
    <property type="component" value="Unassembled WGS sequence"/>
</dbReference>
<feature type="transmembrane region" description="Helical" evidence="7">
    <location>
        <begin position="189"/>
        <end position="206"/>
    </location>
</feature>
<dbReference type="InterPro" id="IPR050925">
    <property type="entry name" value="Rhomboid_protease_S54"/>
</dbReference>
<gene>
    <name evidence="9" type="ORF">CJ255_11050</name>
</gene>
<feature type="domain" description="Peptidase S54 rhomboid" evidence="8">
    <location>
        <begin position="94"/>
        <end position="229"/>
    </location>
</feature>
<feature type="transmembrane region" description="Helical" evidence="7">
    <location>
        <begin position="96"/>
        <end position="121"/>
    </location>
</feature>
<dbReference type="Pfam" id="PF01694">
    <property type="entry name" value="Rhomboid"/>
    <property type="match status" value="1"/>
</dbReference>
<proteinExistence type="inferred from homology"/>
<dbReference type="EMBL" id="NQWI01000044">
    <property type="protein sequence ID" value="PDW02999.1"/>
    <property type="molecule type" value="Genomic_DNA"/>
</dbReference>
<feature type="transmembrane region" description="Helical" evidence="7">
    <location>
        <begin position="157"/>
        <end position="177"/>
    </location>
</feature>
<keyword evidence="10" id="KW-1185">Reference proteome</keyword>
<keyword evidence="4" id="KW-0378">Hydrolase</keyword>